<reference evidence="3 4" key="1">
    <citation type="submission" date="2014-04" db="EMBL/GenBank/DDBJ databases">
        <title>Characterization and application of a salt tolerant electro-active bacterium.</title>
        <authorList>
            <person name="Yang L."/>
            <person name="Wei S."/>
            <person name="Tay Q.X.M."/>
        </authorList>
    </citation>
    <scope>NUCLEOTIDE SEQUENCE [LARGE SCALE GENOMIC DNA]</scope>
    <source>
        <strain evidence="3 4">LY1</strain>
    </source>
</reference>
<dbReference type="eggNOG" id="ENOG502Z9S1">
    <property type="taxonomic scope" value="Bacteria"/>
</dbReference>
<name>A0A074LGT5_9BACT</name>
<keyword evidence="4" id="KW-1185">Reference proteome</keyword>
<feature type="signal peptide" evidence="1">
    <location>
        <begin position="1"/>
        <end position="31"/>
    </location>
</feature>
<evidence type="ECO:0000313" key="3">
    <source>
        <dbReference type="EMBL" id="KEO72997.1"/>
    </source>
</evidence>
<dbReference type="Gene3D" id="2.60.40.10">
    <property type="entry name" value="Immunoglobulins"/>
    <property type="match status" value="2"/>
</dbReference>
<gene>
    <name evidence="3" type="ORF">EL17_15400</name>
</gene>
<dbReference type="AlphaFoldDB" id="A0A074LGT5"/>
<proteinExistence type="predicted"/>
<dbReference type="EMBL" id="JMIH01000023">
    <property type="protein sequence ID" value="KEO72997.1"/>
    <property type="molecule type" value="Genomic_DNA"/>
</dbReference>
<feature type="domain" description="Surface glycan-binding protein B xyloglucan binding" evidence="2">
    <location>
        <begin position="225"/>
        <end position="424"/>
    </location>
</feature>
<protein>
    <recommendedName>
        <fullName evidence="2">Surface glycan-binding protein B xyloglucan binding domain-containing protein</fullName>
    </recommendedName>
</protein>
<dbReference type="OrthoDB" id="660167at2"/>
<comment type="caution">
    <text evidence="3">The sequence shown here is derived from an EMBL/GenBank/DDBJ whole genome shotgun (WGS) entry which is preliminary data.</text>
</comment>
<sequence length="429" mass="47138">MKNIILLLKSHQNLWTAMMLLLLMGSMASCSDDEFDTSAPPVIERIRNTNPNTADSSFVSATLGSTIAILGNNLSTTLEVYLNDYPLGVNPAYVTNNTVVIQINDSVPTVATNPDVINKLRLVTRAGEATYDFQTLPPAPQVLQVKNQYVGPGDQLTLYGRYFYFVDTVYFPGDDVFVTTGIQTNAGGNTLTVTVPEGLDFSESSNVIVVSRSGASATNRNTQIYSGWGMVADFDTPGVLNWPWDWGWGISGDMIRNTQPGIAALDGNFAGMNQAFPANNDWNNDKVINLAAWSGEQMFPTTPSNLYNPAAPAGNFDIRFELAINSAMPIQDLSVQIWYPDRNENELSYTIPLSEFARTADGTWYTFSANMTQLTNGNNRLGTYADFLAGDHDGIRQLRLVIQNTNPTQNIRATIGIDNIRIVRAVRQQ</sequence>
<evidence type="ECO:0000313" key="4">
    <source>
        <dbReference type="Proteomes" id="UP000027821"/>
    </source>
</evidence>
<dbReference type="STRING" id="1048983.EL17_15400"/>
<organism evidence="3 4">
    <name type="scientific">Anditalea andensis</name>
    <dbReference type="NCBI Taxonomy" id="1048983"/>
    <lineage>
        <taxon>Bacteria</taxon>
        <taxon>Pseudomonadati</taxon>
        <taxon>Bacteroidota</taxon>
        <taxon>Cytophagia</taxon>
        <taxon>Cytophagales</taxon>
        <taxon>Cytophagaceae</taxon>
        <taxon>Anditalea</taxon>
    </lineage>
</organism>
<dbReference type="Pfam" id="PF18329">
    <property type="entry name" value="SGBP_B_XBD"/>
    <property type="match status" value="1"/>
</dbReference>
<accession>A0A074LGT5</accession>
<dbReference type="InterPro" id="IPR013783">
    <property type="entry name" value="Ig-like_fold"/>
</dbReference>
<evidence type="ECO:0000259" key="2">
    <source>
        <dbReference type="Pfam" id="PF18329"/>
    </source>
</evidence>
<dbReference type="RefSeq" id="WP_035076176.1">
    <property type="nucleotide sequence ID" value="NZ_JMIH01000023.1"/>
</dbReference>
<keyword evidence="1" id="KW-0732">Signal</keyword>
<evidence type="ECO:0000256" key="1">
    <source>
        <dbReference type="SAM" id="SignalP"/>
    </source>
</evidence>
<dbReference type="PROSITE" id="PS51257">
    <property type="entry name" value="PROKAR_LIPOPROTEIN"/>
    <property type="match status" value="1"/>
</dbReference>
<dbReference type="Proteomes" id="UP000027821">
    <property type="component" value="Unassembled WGS sequence"/>
</dbReference>
<dbReference type="GO" id="GO:0030247">
    <property type="term" value="F:polysaccharide binding"/>
    <property type="evidence" value="ECO:0007669"/>
    <property type="project" value="InterPro"/>
</dbReference>
<dbReference type="InterPro" id="IPR040475">
    <property type="entry name" value="SGBP_B_XBD"/>
</dbReference>
<feature type="chain" id="PRO_5001696054" description="Surface glycan-binding protein B xyloglucan binding domain-containing protein" evidence="1">
    <location>
        <begin position="32"/>
        <end position="429"/>
    </location>
</feature>